<reference evidence="1 2" key="1">
    <citation type="journal article" date="2008" name="Nature">
        <title>The Trichoplax genome and the nature of placozoans.</title>
        <authorList>
            <person name="Srivastava M."/>
            <person name="Begovic E."/>
            <person name="Chapman J."/>
            <person name="Putnam N.H."/>
            <person name="Hellsten U."/>
            <person name="Kawashima T."/>
            <person name="Kuo A."/>
            <person name="Mitros T."/>
            <person name="Salamov A."/>
            <person name="Carpenter M.L."/>
            <person name="Signorovitch A.Y."/>
            <person name="Moreno M.A."/>
            <person name="Kamm K."/>
            <person name="Grimwood J."/>
            <person name="Schmutz J."/>
            <person name="Shapiro H."/>
            <person name="Grigoriev I.V."/>
            <person name="Buss L.W."/>
            <person name="Schierwater B."/>
            <person name="Dellaporta S.L."/>
            <person name="Rokhsar D.S."/>
        </authorList>
    </citation>
    <scope>NUCLEOTIDE SEQUENCE [LARGE SCALE GENOMIC DNA]</scope>
    <source>
        <strain evidence="1 2">Grell-BS-1999</strain>
    </source>
</reference>
<organism evidence="1 2">
    <name type="scientific">Trichoplax adhaerens</name>
    <name type="common">Trichoplax reptans</name>
    <dbReference type="NCBI Taxonomy" id="10228"/>
    <lineage>
        <taxon>Eukaryota</taxon>
        <taxon>Metazoa</taxon>
        <taxon>Placozoa</taxon>
        <taxon>Uniplacotomia</taxon>
        <taxon>Trichoplacea</taxon>
        <taxon>Trichoplacidae</taxon>
        <taxon>Trichoplax</taxon>
    </lineage>
</organism>
<dbReference type="HOGENOM" id="CLU_2200266_0_0_1"/>
<dbReference type="EMBL" id="DS985242">
    <property type="protein sequence ID" value="EDV27958.1"/>
    <property type="molecule type" value="Genomic_DNA"/>
</dbReference>
<dbReference type="Pfam" id="PF24787">
    <property type="entry name" value="TEX47"/>
    <property type="match status" value="1"/>
</dbReference>
<gene>
    <name evidence="1" type="ORF">TRIADDRAFT_53039</name>
</gene>
<dbReference type="OrthoDB" id="548795at2759"/>
<dbReference type="CTD" id="6750443"/>
<evidence type="ECO:0000313" key="2">
    <source>
        <dbReference type="Proteomes" id="UP000009022"/>
    </source>
</evidence>
<dbReference type="KEGG" id="tad:TRIADDRAFT_53039"/>
<dbReference type="GeneID" id="6750443"/>
<protein>
    <submittedName>
        <fullName evidence="1">Uncharacterized protein</fullName>
    </submittedName>
</protein>
<name>B3RN50_TRIAD</name>
<sequence>MPAIQVNDLANANSNEPIDVMVLQCLRAITKLSKHLVKVPEINLHSAIDVLVEKSPGDLYPQSDIEVLLRSNELCGAVEYQEKYYAPLNIILDEEVVWPMPRRIFPPN</sequence>
<dbReference type="AlphaFoldDB" id="B3RN50"/>
<dbReference type="Proteomes" id="UP000009022">
    <property type="component" value="Unassembled WGS sequence"/>
</dbReference>
<evidence type="ECO:0000313" key="1">
    <source>
        <dbReference type="EMBL" id="EDV27958.1"/>
    </source>
</evidence>
<dbReference type="InterPro" id="IPR055308">
    <property type="entry name" value="TEX47-like"/>
</dbReference>
<dbReference type="RefSeq" id="XP_002109792.1">
    <property type="nucleotide sequence ID" value="XM_002109756.1"/>
</dbReference>
<accession>B3RN50</accession>
<keyword evidence="2" id="KW-1185">Reference proteome</keyword>
<dbReference type="PhylomeDB" id="B3RN50"/>
<proteinExistence type="predicted"/>
<dbReference type="InParanoid" id="B3RN50"/>